<protein>
    <submittedName>
        <fullName evidence="4">Uncharacterized protein</fullName>
    </submittedName>
</protein>
<feature type="transmembrane region" description="Helical" evidence="2">
    <location>
        <begin position="37"/>
        <end position="56"/>
    </location>
</feature>
<sequence>MPRRVSRFRPTTASSKIIDPGSQPRRRTTRIRWRQSLRRNGVFAFSFFFSLFFLLLQHQRIQGTAFWLGASQDTENGKNPTRHSGWHFRLVPTTAVRPCALQPC</sequence>
<gene>
    <name evidence="4" type="ORF">PgNI_06484</name>
</gene>
<evidence type="ECO:0000313" key="4">
    <source>
        <dbReference type="RefSeq" id="XP_030983191.1"/>
    </source>
</evidence>
<reference evidence="4" key="3">
    <citation type="submission" date="2025-08" db="UniProtKB">
        <authorList>
            <consortium name="RefSeq"/>
        </authorList>
    </citation>
    <scope>IDENTIFICATION</scope>
    <source>
        <strain evidence="4">NI907</strain>
    </source>
</reference>
<keyword evidence="2" id="KW-0472">Membrane</keyword>
<proteinExistence type="predicted"/>
<organism evidence="3 4">
    <name type="scientific">Pyricularia grisea</name>
    <name type="common">Crabgrass-specific blast fungus</name>
    <name type="synonym">Magnaporthe grisea</name>
    <dbReference type="NCBI Taxonomy" id="148305"/>
    <lineage>
        <taxon>Eukaryota</taxon>
        <taxon>Fungi</taxon>
        <taxon>Dikarya</taxon>
        <taxon>Ascomycota</taxon>
        <taxon>Pezizomycotina</taxon>
        <taxon>Sordariomycetes</taxon>
        <taxon>Sordariomycetidae</taxon>
        <taxon>Magnaporthales</taxon>
        <taxon>Pyriculariaceae</taxon>
        <taxon>Pyricularia</taxon>
    </lineage>
</organism>
<feature type="region of interest" description="Disordered" evidence="1">
    <location>
        <begin position="1"/>
        <end position="27"/>
    </location>
</feature>
<dbReference type="KEGG" id="pgri:PgNI_06484"/>
<dbReference type="RefSeq" id="XP_030983191.1">
    <property type="nucleotide sequence ID" value="XM_031126508.1"/>
</dbReference>
<dbReference type="Proteomes" id="UP000515153">
    <property type="component" value="Chromosome I"/>
</dbReference>
<name>A0A6P8B7J9_PYRGI</name>
<keyword evidence="3" id="KW-1185">Reference proteome</keyword>
<evidence type="ECO:0000256" key="2">
    <source>
        <dbReference type="SAM" id="Phobius"/>
    </source>
</evidence>
<reference evidence="4" key="2">
    <citation type="submission" date="2019-10" db="EMBL/GenBank/DDBJ databases">
        <authorList>
            <consortium name="NCBI Genome Project"/>
        </authorList>
    </citation>
    <scope>NUCLEOTIDE SEQUENCE</scope>
    <source>
        <strain evidence="4">NI907</strain>
    </source>
</reference>
<keyword evidence="2" id="KW-1133">Transmembrane helix</keyword>
<dbReference type="AlphaFoldDB" id="A0A6P8B7J9"/>
<dbReference type="GeneID" id="41961417"/>
<reference evidence="3 4" key="1">
    <citation type="journal article" date="2019" name="Mol. Biol. Evol.">
        <title>Blast fungal genomes show frequent chromosomal changes, gene gains and losses, and effector gene turnover.</title>
        <authorList>
            <person name="Gomez Luciano L.B."/>
            <person name="Jason Tsai I."/>
            <person name="Chuma I."/>
            <person name="Tosa Y."/>
            <person name="Chen Y.H."/>
            <person name="Li J.Y."/>
            <person name="Li M.Y."/>
            <person name="Jade Lu M.Y."/>
            <person name="Nakayashiki H."/>
            <person name="Li W.H."/>
        </authorList>
    </citation>
    <scope>NUCLEOTIDE SEQUENCE [LARGE SCALE GENOMIC DNA]</scope>
    <source>
        <strain evidence="3 4">NI907</strain>
    </source>
</reference>
<evidence type="ECO:0000256" key="1">
    <source>
        <dbReference type="SAM" id="MobiDB-lite"/>
    </source>
</evidence>
<keyword evidence="2" id="KW-0812">Transmembrane</keyword>
<evidence type="ECO:0000313" key="3">
    <source>
        <dbReference type="Proteomes" id="UP000515153"/>
    </source>
</evidence>
<accession>A0A6P8B7J9</accession>